<dbReference type="SUPFAM" id="SSF56112">
    <property type="entry name" value="Protein kinase-like (PK-like)"/>
    <property type="match status" value="1"/>
</dbReference>
<dbReference type="InterPro" id="IPR050249">
    <property type="entry name" value="Pseudomonas-type_ThrB"/>
</dbReference>
<organism evidence="3 4">
    <name type="scientific">Acinetobacter larvae</name>
    <dbReference type="NCBI Taxonomy" id="1789224"/>
    <lineage>
        <taxon>Bacteria</taxon>
        <taxon>Pseudomonadati</taxon>
        <taxon>Pseudomonadota</taxon>
        <taxon>Gammaproteobacteria</taxon>
        <taxon>Moraxellales</taxon>
        <taxon>Moraxellaceae</taxon>
        <taxon>Acinetobacter</taxon>
    </lineage>
</organism>
<dbReference type="InterPro" id="IPR011009">
    <property type="entry name" value="Kinase-like_dom_sf"/>
</dbReference>
<dbReference type="PANTHER" id="PTHR21064:SF6">
    <property type="entry name" value="AMINOGLYCOSIDE PHOSPHOTRANSFERASE DOMAIN-CONTAINING PROTEIN"/>
    <property type="match status" value="1"/>
</dbReference>
<dbReference type="RefSeq" id="WP_067557071.1">
    <property type="nucleotide sequence ID" value="NZ_CP016895.1"/>
</dbReference>
<gene>
    <name evidence="3" type="ORF">BFG52_13080</name>
</gene>
<protein>
    <submittedName>
        <fullName evidence="3">Serine kinase</fullName>
    </submittedName>
</protein>
<evidence type="ECO:0000256" key="1">
    <source>
        <dbReference type="ARBA" id="ARBA00038240"/>
    </source>
</evidence>
<dbReference type="Pfam" id="PF01636">
    <property type="entry name" value="APH"/>
    <property type="match status" value="1"/>
</dbReference>
<dbReference type="GO" id="GO:0004413">
    <property type="term" value="F:homoserine kinase activity"/>
    <property type="evidence" value="ECO:0007669"/>
    <property type="project" value="TreeGrafter"/>
</dbReference>
<dbReference type="KEGG" id="ala:BFG52_13080"/>
<sequence length="333" mass="38640">MTVEQNEFLTQTQLRQLAQQAMALYPTDYQGEIRLLCQSENATFLIRTAQKRYALRIHRPHYHSYQDIVSELDWLNALSQSGIAVPQAILSRDGERVIRLHLGQDIERYAVLFHWIEGSMPTVDVSPVAFEQLGEITCRLHQHSKQWQAPQQFKRIVWNHETMLSPQGHWGDWRHAPHLKAEDHVVIEEAIAEIARRLTQFGQSADRYGLIHADLRLTNLLLNQQHIGVIDFDDCGMGWFMHDLAAAISFNEHLAAAPDWVEHWLKGYERIGHIDDAEYDMLPSFIMQRRIQMMAWNGSHAQTEMAQSLGDQWSNETVRLCKKYLDKQMPIGV</sequence>
<evidence type="ECO:0000313" key="4">
    <source>
        <dbReference type="Proteomes" id="UP000093391"/>
    </source>
</evidence>
<dbReference type="GO" id="GO:0009088">
    <property type="term" value="P:threonine biosynthetic process"/>
    <property type="evidence" value="ECO:0007669"/>
    <property type="project" value="TreeGrafter"/>
</dbReference>
<feature type="domain" description="Aminoglycoside phosphotransferase" evidence="2">
    <location>
        <begin position="39"/>
        <end position="269"/>
    </location>
</feature>
<dbReference type="InterPro" id="IPR002575">
    <property type="entry name" value="Aminoglycoside_PTrfase"/>
</dbReference>
<name>A0A1B2M1X4_9GAMM</name>
<dbReference type="Proteomes" id="UP000093391">
    <property type="component" value="Chromosome"/>
</dbReference>
<dbReference type="Gene3D" id="3.90.1200.10">
    <property type="match status" value="1"/>
</dbReference>
<dbReference type="OrthoDB" id="241498at2"/>
<proteinExistence type="inferred from homology"/>
<keyword evidence="3" id="KW-0808">Transferase</keyword>
<keyword evidence="4" id="KW-1185">Reference proteome</keyword>
<dbReference type="STRING" id="1789224.BFG52_13080"/>
<dbReference type="AlphaFoldDB" id="A0A1B2M1X4"/>
<evidence type="ECO:0000313" key="3">
    <source>
        <dbReference type="EMBL" id="AOA59195.1"/>
    </source>
</evidence>
<evidence type="ECO:0000259" key="2">
    <source>
        <dbReference type="Pfam" id="PF01636"/>
    </source>
</evidence>
<accession>A0A1B2M1X4</accession>
<dbReference type="PANTHER" id="PTHR21064">
    <property type="entry name" value="AMINOGLYCOSIDE PHOSPHOTRANSFERASE DOMAIN-CONTAINING PROTEIN-RELATED"/>
    <property type="match status" value="1"/>
</dbReference>
<dbReference type="EMBL" id="CP016895">
    <property type="protein sequence ID" value="AOA59195.1"/>
    <property type="molecule type" value="Genomic_DNA"/>
</dbReference>
<reference evidence="3 4" key="1">
    <citation type="submission" date="2016-08" db="EMBL/GenBank/DDBJ databases">
        <authorList>
            <person name="Seilhamer J.J."/>
        </authorList>
    </citation>
    <scope>NUCLEOTIDE SEQUENCE [LARGE SCALE GENOMIC DNA]</scope>
    <source>
        <strain evidence="3 4">BRTC-1</strain>
    </source>
</reference>
<comment type="similarity">
    <text evidence="1">Belongs to the pseudomonas-type ThrB family.</text>
</comment>
<keyword evidence="3" id="KW-0418">Kinase</keyword>
<dbReference type="Gene3D" id="3.30.200.20">
    <property type="entry name" value="Phosphorylase Kinase, domain 1"/>
    <property type="match status" value="1"/>
</dbReference>